<organism evidence="2 3">
    <name type="scientific">Cotesia glomerata</name>
    <name type="common">Lepidopteran parasitic wasp</name>
    <name type="synonym">Apanteles glomeratus</name>
    <dbReference type="NCBI Taxonomy" id="32391"/>
    <lineage>
        <taxon>Eukaryota</taxon>
        <taxon>Metazoa</taxon>
        <taxon>Ecdysozoa</taxon>
        <taxon>Arthropoda</taxon>
        <taxon>Hexapoda</taxon>
        <taxon>Insecta</taxon>
        <taxon>Pterygota</taxon>
        <taxon>Neoptera</taxon>
        <taxon>Endopterygota</taxon>
        <taxon>Hymenoptera</taxon>
        <taxon>Apocrita</taxon>
        <taxon>Ichneumonoidea</taxon>
        <taxon>Braconidae</taxon>
        <taxon>Microgastrinae</taxon>
        <taxon>Cotesia</taxon>
    </lineage>
</organism>
<feature type="region of interest" description="Disordered" evidence="1">
    <location>
        <begin position="97"/>
        <end position="133"/>
    </location>
</feature>
<evidence type="ECO:0000256" key="1">
    <source>
        <dbReference type="SAM" id="MobiDB-lite"/>
    </source>
</evidence>
<keyword evidence="3" id="KW-1185">Reference proteome</keyword>
<evidence type="ECO:0000313" key="2">
    <source>
        <dbReference type="EMBL" id="KAH0535192.1"/>
    </source>
</evidence>
<accession>A0AAV7HXV9</accession>
<dbReference type="EMBL" id="JAHXZJ010002982">
    <property type="protein sequence ID" value="KAH0535192.1"/>
    <property type="molecule type" value="Genomic_DNA"/>
</dbReference>
<comment type="caution">
    <text evidence="2">The sequence shown here is derived from an EMBL/GenBank/DDBJ whole genome shotgun (WGS) entry which is preliminary data.</text>
</comment>
<reference evidence="2 3" key="1">
    <citation type="journal article" date="2021" name="J. Hered.">
        <title>A chromosome-level genome assembly of the parasitoid wasp, Cotesia glomerata (Hymenoptera: Braconidae).</title>
        <authorList>
            <person name="Pinto B.J."/>
            <person name="Weis J.J."/>
            <person name="Gamble T."/>
            <person name="Ode P.J."/>
            <person name="Paul R."/>
            <person name="Zaspel J.M."/>
        </authorList>
    </citation>
    <scope>NUCLEOTIDE SEQUENCE [LARGE SCALE GENOMIC DNA]</scope>
    <source>
        <strain evidence="2">CgM1</strain>
    </source>
</reference>
<evidence type="ECO:0000313" key="3">
    <source>
        <dbReference type="Proteomes" id="UP000826195"/>
    </source>
</evidence>
<protein>
    <submittedName>
        <fullName evidence="2">Uncharacterized protein</fullName>
    </submittedName>
</protein>
<name>A0AAV7HXV9_COTGL</name>
<dbReference type="Proteomes" id="UP000826195">
    <property type="component" value="Unassembled WGS sequence"/>
</dbReference>
<sequence length="133" mass="14670">MISAAESIIIMMYNGTATNLNDLRCQKYSAAMKASRKTSFNIATLPPTSAAAANHIFRVYCCSCIKSGLHCSHLCKQCTDMCTNKASIPDWQIINEEMNDNKKESSELLEPVDERELEESRLEDEGVAGPSGM</sequence>
<dbReference type="AlphaFoldDB" id="A0AAV7HXV9"/>
<proteinExistence type="predicted"/>
<feature type="compositionally biased region" description="Basic and acidic residues" evidence="1">
    <location>
        <begin position="99"/>
        <end position="124"/>
    </location>
</feature>
<gene>
    <name evidence="2" type="ORF">KQX54_014772</name>
</gene>